<dbReference type="AlphaFoldDB" id="A0A8J2XV08"/>
<comment type="cofactor">
    <cofactor evidence="1">
        <name>Mg(2+)</name>
        <dbReference type="ChEBI" id="CHEBI:18420"/>
    </cofactor>
</comment>
<dbReference type="InterPro" id="IPR001206">
    <property type="entry name" value="Diacylglycerol_kinase_cat_dom"/>
</dbReference>
<sequence length="335" mass="35974">MSVHCVHELDSVQLGKINDLCAGKPSRQMSSRKIIYLINPISGTGGKFSLQEMIRQKTGEKGIAYSILPTNAEGDYAFLLPFIEQTAVTDIIVCGGDGTVSAVAAALAGVDVRIGIVPMGSGNGLAFAAGIPKDVERALEIIFTANASPIDGFLINGQFSCMLCGIGFDAKVAEEFASQTKRGFRTYVRVTLKNFFNARPYPFRLRIPSGNGQDASFGEEAFFISIANGNQFGNNFTIAPKASLHDGLLDIVIAKKTNQLRFLVSVIRQVMGGYRVLAKPEAESGARIKIIYFQTPALVIENPGHAPLHIDGDPKASASEFHISVVPKAIQLIQP</sequence>
<dbReference type="InterPro" id="IPR016064">
    <property type="entry name" value="NAD/diacylglycerol_kinase_sf"/>
</dbReference>
<name>A0A8J2XV08_9BACT</name>
<evidence type="ECO:0000313" key="13">
    <source>
        <dbReference type="EMBL" id="GGB09903.1"/>
    </source>
</evidence>
<gene>
    <name evidence="13" type="ORF">GCM10011511_36820</name>
</gene>
<dbReference type="InterPro" id="IPR005218">
    <property type="entry name" value="Diacylglycerol/lipid_kinase"/>
</dbReference>
<evidence type="ECO:0000256" key="8">
    <source>
        <dbReference type="ARBA" id="ARBA00022842"/>
    </source>
</evidence>
<keyword evidence="7" id="KW-0067">ATP-binding</keyword>
<dbReference type="SUPFAM" id="SSF111331">
    <property type="entry name" value="NAD kinase/diacylglycerol kinase-like"/>
    <property type="match status" value="1"/>
</dbReference>
<dbReference type="Gene3D" id="2.60.200.40">
    <property type="match status" value="1"/>
</dbReference>
<evidence type="ECO:0000259" key="12">
    <source>
        <dbReference type="PROSITE" id="PS50146"/>
    </source>
</evidence>
<evidence type="ECO:0000256" key="11">
    <source>
        <dbReference type="ARBA" id="ARBA00023264"/>
    </source>
</evidence>
<evidence type="ECO:0000256" key="7">
    <source>
        <dbReference type="ARBA" id="ARBA00022840"/>
    </source>
</evidence>
<dbReference type="PANTHER" id="PTHR12358:SF106">
    <property type="entry name" value="LIPID KINASE YEGS"/>
    <property type="match status" value="1"/>
</dbReference>
<evidence type="ECO:0000256" key="4">
    <source>
        <dbReference type="ARBA" id="ARBA00022723"/>
    </source>
</evidence>
<accession>A0A8J2XV08</accession>
<feature type="domain" description="DAGKc" evidence="12">
    <location>
        <begin position="29"/>
        <end position="159"/>
    </location>
</feature>
<evidence type="ECO:0000256" key="10">
    <source>
        <dbReference type="ARBA" id="ARBA00023209"/>
    </source>
</evidence>
<evidence type="ECO:0000313" key="14">
    <source>
        <dbReference type="Proteomes" id="UP000607559"/>
    </source>
</evidence>
<dbReference type="GO" id="GO:0016301">
    <property type="term" value="F:kinase activity"/>
    <property type="evidence" value="ECO:0007669"/>
    <property type="project" value="UniProtKB-KW"/>
</dbReference>
<reference evidence="13" key="1">
    <citation type="journal article" date="2014" name="Int. J. Syst. Evol. Microbiol.">
        <title>Complete genome sequence of Corynebacterium casei LMG S-19264T (=DSM 44701T), isolated from a smear-ripened cheese.</title>
        <authorList>
            <consortium name="US DOE Joint Genome Institute (JGI-PGF)"/>
            <person name="Walter F."/>
            <person name="Albersmeier A."/>
            <person name="Kalinowski J."/>
            <person name="Ruckert C."/>
        </authorList>
    </citation>
    <scope>NUCLEOTIDE SEQUENCE</scope>
    <source>
        <strain evidence="13">CGMCC 1.15448</strain>
    </source>
</reference>
<evidence type="ECO:0000256" key="1">
    <source>
        <dbReference type="ARBA" id="ARBA00001946"/>
    </source>
</evidence>
<dbReference type="InterPro" id="IPR017438">
    <property type="entry name" value="ATP-NAD_kinase_N"/>
</dbReference>
<dbReference type="InterPro" id="IPR045540">
    <property type="entry name" value="YegS/DAGK_C"/>
</dbReference>
<reference evidence="13" key="2">
    <citation type="submission" date="2020-09" db="EMBL/GenBank/DDBJ databases">
        <authorList>
            <person name="Sun Q."/>
            <person name="Zhou Y."/>
        </authorList>
    </citation>
    <scope>NUCLEOTIDE SEQUENCE</scope>
    <source>
        <strain evidence="13">CGMCC 1.15448</strain>
    </source>
</reference>
<dbReference type="GO" id="GO:0005886">
    <property type="term" value="C:plasma membrane"/>
    <property type="evidence" value="ECO:0007669"/>
    <property type="project" value="TreeGrafter"/>
</dbReference>
<keyword evidence="10" id="KW-0594">Phospholipid biosynthesis</keyword>
<dbReference type="GO" id="GO:0005524">
    <property type="term" value="F:ATP binding"/>
    <property type="evidence" value="ECO:0007669"/>
    <property type="project" value="UniProtKB-KW"/>
</dbReference>
<dbReference type="Gene3D" id="3.40.50.10330">
    <property type="entry name" value="Probable inorganic polyphosphate/atp-NAD kinase, domain 1"/>
    <property type="match status" value="1"/>
</dbReference>
<comment type="caution">
    <text evidence="13">The sequence shown here is derived from an EMBL/GenBank/DDBJ whole genome shotgun (WGS) entry which is preliminary data.</text>
</comment>
<keyword evidence="9" id="KW-0443">Lipid metabolism</keyword>
<dbReference type="NCBIfam" id="TIGR00147">
    <property type="entry name" value="YegS/Rv2252/BmrU family lipid kinase"/>
    <property type="match status" value="1"/>
</dbReference>
<dbReference type="PANTHER" id="PTHR12358">
    <property type="entry name" value="SPHINGOSINE KINASE"/>
    <property type="match status" value="1"/>
</dbReference>
<dbReference type="InterPro" id="IPR050187">
    <property type="entry name" value="Lipid_Phosphate_FormReg"/>
</dbReference>
<dbReference type="EMBL" id="BMJC01000004">
    <property type="protein sequence ID" value="GGB09903.1"/>
    <property type="molecule type" value="Genomic_DNA"/>
</dbReference>
<keyword evidence="14" id="KW-1185">Reference proteome</keyword>
<keyword evidence="3" id="KW-0808">Transferase</keyword>
<protein>
    <recommendedName>
        <fullName evidence="12">DAGKc domain-containing protein</fullName>
    </recommendedName>
</protein>
<dbReference type="Proteomes" id="UP000607559">
    <property type="component" value="Unassembled WGS sequence"/>
</dbReference>
<dbReference type="GO" id="GO:0046872">
    <property type="term" value="F:metal ion binding"/>
    <property type="evidence" value="ECO:0007669"/>
    <property type="project" value="UniProtKB-KW"/>
</dbReference>
<evidence type="ECO:0000256" key="2">
    <source>
        <dbReference type="ARBA" id="ARBA00022516"/>
    </source>
</evidence>
<evidence type="ECO:0000256" key="5">
    <source>
        <dbReference type="ARBA" id="ARBA00022741"/>
    </source>
</evidence>
<proteinExistence type="predicted"/>
<keyword evidence="6" id="KW-0418">Kinase</keyword>
<keyword evidence="11" id="KW-1208">Phospholipid metabolism</keyword>
<dbReference type="Pfam" id="PF19279">
    <property type="entry name" value="YegS_C"/>
    <property type="match status" value="1"/>
</dbReference>
<keyword evidence="4" id="KW-0479">Metal-binding</keyword>
<evidence type="ECO:0000256" key="3">
    <source>
        <dbReference type="ARBA" id="ARBA00022679"/>
    </source>
</evidence>
<organism evidence="13 14">
    <name type="scientific">Puia dinghuensis</name>
    <dbReference type="NCBI Taxonomy" id="1792502"/>
    <lineage>
        <taxon>Bacteria</taxon>
        <taxon>Pseudomonadati</taxon>
        <taxon>Bacteroidota</taxon>
        <taxon>Chitinophagia</taxon>
        <taxon>Chitinophagales</taxon>
        <taxon>Chitinophagaceae</taxon>
        <taxon>Puia</taxon>
    </lineage>
</organism>
<dbReference type="PROSITE" id="PS50146">
    <property type="entry name" value="DAGK"/>
    <property type="match status" value="1"/>
</dbReference>
<keyword evidence="5" id="KW-0547">Nucleotide-binding</keyword>
<dbReference type="SMART" id="SM00046">
    <property type="entry name" value="DAGKc"/>
    <property type="match status" value="1"/>
</dbReference>
<evidence type="ECO:0000256" key="6">
    <source>
        <dbReference type="ARBA" id="ARBA00022777"/>
    </source>
</evidence>
<dbReference type="GO" id="GO:0008654">
    <property type="term" value="P:phospholipid biosynthetic process"/>
    <property type="evidence" value="ECO:0007669"/>
    <property type="project" value="UniProtKB-KW"/>
</dbReference>
<evidence type="ECO:0000256" key="9">
    <source>
        <dbReference type="ARBA" id="ARBA00023098"/>
    </source>
</evidence>
<dbReference type="Pfam" id="PF00781">
    <property type="entry name" value="DAGK_cat"/>
    <property type="match status" value="1"/>
</dbReference>
<keyword evidence="8" id="KW-0460">Magnesium</keyword>
<keyword evidence="2" id="KW-0444">Lipid biosynthesis</keyword>